<name>A0A917MAQ4_9BACL</name>
<dbReference type="RefSeq" id="WP_188892389.1">
    <property type="nucleotide sequence ID" value="NZ_BMHY01000015.1"/>
</dbReference>
<keyword evidence="2" id="KW-1185">Reference proteome</keyword>
<dbReference type="EMBL" id="BMHY01000015">
    <property type="protein sequence ID" value="GGG85701.1"/>
    <property type="molecule type" value="Genomic_DNA"/>
</dbReference>
<dbReference type="PROSITE" id="PS51257">
    <property type="entry name" value="PROKAR_LIPOPROTEIN"/>
    <property type="match status" value="1"/>
</dbReference>
<accession>A0A917MAQ4</accession>
<organism evidence="1 2">
    <name type="scientific">Paenibacillus radicis</name>
    <name type="common">ex Gao et al. 2016</name>
    <dbReference type="NCBI Taxonomy" id="1737354"/>
    <lineage>
        <taxon>Bacteria</taxon>
        <taxon>Bacillati</taxon>
        <taxon>Bacillota</taxon>
        <taxon>Bacilli</taxon>
        <taxon>Bacillales</taxon>
        <taxon>Paenibacillaceae</taxon>
        <taxon>Paenibacillus</taxon>
    </lineage>
</organism>
<evidence type="ECO:0000313" key="2">
    <source>
        <dbReference type="Proteomes" id="UP000600247"/>
    </source>
</evidence>
<evidence type="ECO:0000313" key="1">
    <source>
        <dbReference type="EMBL" id="GGG85701.1"/>
    </source>
</evidence>
<proteinExistence type="predicted"/>
<sequence>MKYIVIICVPLLLLVGCQQKEGHSTIKEVSSDSVTLRVIVDRVDTSQIKLHTELINMGESSITISHADPLVGAVVGDRMTRPDIVFSFVGITKRLDANEVYSYEKDTIINVQSKDKVLYAQALFTIDGDKKALDLDINLDEVK</sequence>
<gene>
    <name evidence="1" type="ORF">GCM10010918_49660</name>
</gene>
<reference evidence="1 2" key="1">
    <citation type="journal article" date="2014" name="Int. J. Syst. Evol. Microbiol.">
        <title>Complete genome sequence of Corynebacterium casei LMG S-19264T (=DSM 44701T), isolated from a smear-ripened cheese.</title>
        <authorList>
            <consortium name="US DOE Joint Genome Institute (JGI-PGF)"/>
            <person name="Walter F."/>
            <person name="Albersmeier A."/>
            <person name="Kalinowski J."/>
            <person name="Ruckert C."/>
        </authorList>
    </citation>
    <scope>NUCLEOTIDE SEQUENCE [LARGE SCALE GENOMIC DNA]</scope>
    <source>
        <strain evidence="1 2">CGMCC 1.15286</strain>
    </source>
</reference>
<dbReference type="AlphaFoldDB" id="A0A917MAQ4"/>
<dbReference type="Proteomes" id="UP000600247">
    <property type="component" value="Unassembled WGS sequence"/>
</dbReference>
<protein>
    <submittedName>
        <fullName evidence="1">Uncharacterized protein</fullName>
    </submittedName>
</protein>
<comment type="caution">
    <text evidence="1">The sequence shown here is derived from an EMBL/GenBank/DDBJ whole genome shotgun (WGS) entry which is preliminary data.</text>
</comment>